<organism evidence="4 5">
    <name type="scientific">Owenia fusiformis</name>
    <name type="common">Polychaete worm</name>
    <dbReference type="NCBI Taxonomy" id="6347"/>
    <lineage>
        <taxon>Eukaryota</taxon>
        <taxon>Metazoa</taxon>
        <taxon>Spiralia</taxon>
        <taxon>Lophotrochozoa</taxon>
        <taxon>Annelida</taxon>
        <taxon>Polychaeta</taxon>
        <taxon>Sedentaria</taxon>
        <taxon>Canalipalpata</taxon>
        <taxon>Sabellida</taxon>
        <taxon>Oweniida</taxon>
        <taxon>Oweniidae</taxon>
        <taxon>Owenia</taxon>
    </lineage>
</organism>
<evidence type="ECO:0000313" key="4">
    <source>
        <dbReference type="EMBL" id="CAH1789744.1"/>
    </source>
</evidence>
<dbReference type="PANTHER" id="PTHR24198:SF165">
    <property type="entry name" value="ANKYRIN REPEAT-CONTAINING PROTEIN-RELATED"/>
    <property type="match status" value="1"/>
</dbReference>
<dbReference type="PROSITE" id="PS50088">
    <property type="entry name" value="ANK_REPEAT"/>
    <property type="match status" value="3"/>
</dbReference>
<dbReference type="Gene3D" id="1.25.40.20">
    <property type="entry name" value="Ankyrin repeat-containing domain"/>
    <property type="match status" value="1"/>
</dbReference>
<sequence>MSDTEENDILTDMVNHSMPADPTNSLETMGNLGLTQELMQEIIKAKKATPGNFASYWELDEQDVNEATMEEINASDSLKMLWAAENNKCAIIEDLYEKDDSLVNTSDEDMYTPLHRASYEGNIEAAKLLITKGAKIDARTIDGWQPLHSACRWNQTSVAALLLNNEADINAQTNGGQTPLHLAASEKDSRDTLELLLMNKSINTHLKNNAGETAREICVMELKEYIIVRESAAEYVCVYIAIFNIAKSNKLDQVSYNLDYK</sequence>
<keyword evidence="5" id="KW-1185">Reference proteome</keyword>
<feature type="repeat" description="ANK" evidence="3">
    <location>
        <begin position="175"/>
        <end position="209"/>
    </location>
</feature>
<dbReference type="SMART" id="SM00248">
    <property type="entry name" value="ANK"/>
    <property type="match status" value="3"/>
</dbReference>
<name>A0A8S4P9C9_OWEFU</name>
<evidence type="ECO:0000256" key="3">
    <source>
        <dbReference type="PROSITE-ProRule" id="PRU00023"/>
    </source>
</evidence>
<dbReference type="SUPFAM" id="SSF48403">
    <property type="entry name" value="Ankyrin repeat"/>
    <property type="match status" value="1"/>
</dbReference>
<dbReference type="Pfam" id="PF00023">
    <property type="entry name" value="Ank"/>
    <property type="match status" value="1"/>
</dbReference>
<dbReference type="PROSITE" id="PS50297">
    <property type="entry name" value="ANK_REP_REGION"/>
    <property type="match status" value="3"/>
</dbReference>
<proteinExistence type="predicted"/>
<comment type="caution">
    <text evidence="4">The sequence shown here is derived from an EMBL/GenBank/DDBJ whole genome shotgun (WGS) entry which is preliminary data.</text>
</comment>
<evidence type="ECO:0000256" key="2">
    <source>
        <dbReference type="ARBA" id="ARBA00023043"/>
    </source>
</evidence>
<reference evidence="4" key="1">
    <citation type="submission" date="2022-03" db="EMBL/GenBank/DDBJ databases">
        <authorList>
            <person name="Martin C."/>
        </authorList>
    </citation>
    <scope>NUCLEOTIDE SEQUENCE</scope>
</reference>
<dbReference type="OrthoDB" id="19174at2759"/>
<feature type="repeat" description="ANK" evidence="3">
    <location>
        <begin position="142"/>
        <end position="174"/>
    </location>
</feature>
<evidence type="ECO:0000256" key="1">
    <source>
        <dbReference type="ARBA" id="ARBA00022737"/>
    </source>
</evidence>
<evidence type="ECO:0000313" key="5">
    <source>
        <dbReference type="Proteomes" id="UP000749559"/>
    </source>
</evidence>
<dbReference type="AlphaFoldDB" id="A0A8S4P9C9"/>
<keyword evidence="2 3" id="KW-0040">ANK repeat</keyword>
<dbReference type="Proteomes" id="UP000749559">
    <property type="component" value="Unassembled WGS sequence"/>
</dbReference>
<dbReference type="InterPro" id="IPR002110">
    <property type="entry name" value="Ankyrin_rpt"/>
</dbReference>
<dbReference type="EMBL" id="CAIIXF020000007">
    <property type="protein sequence ID" value="CAH1789744.1"/>
    <property type="molecule type" value="Genomic_DNA"/>
</dbReference>
<gene>
    <name evidence="4" type="ORF">OFUS_LOCUS15050</name>
</gene>
<keyword evidence="1" id="KW-0677">Repeat</keyword>
<accession>A0A8S4P9C9</accession>
<feature type="repeat" description="ANK" evidence="3">
    <location>
        <begin position="109"/>
        <end position="141"/>
    </location>
</feature>
<dbReference type="InterPro" id="IPR036770">
    <property type="entry name" value="Ankyrin_rpt-contain_sf"/>
</dbReference>
<dbReference type="Pfam" id="PF12796">
    <property type="entry name" value="Ank_2"/>
    <property type="match status" value="1"/>
</dbReference>
<dbReference type="PANTHER" id="PTHR24198">
    <property type="entry name" value="ANKYRIN REPEAT AND PROTEIN KINASE DOMAIN-CONTAINING PROTEIN"/>
    <property type="match status" value="1"/>
</dbReference>
<evidence type="ECO:0008006" key="6">
    <source>
        <dbReference type="Google" id="ProtNLM"/>
    </source>
</evidence>
<protein>
    <recommendedName>
        <fullName evidence="6">Ankyrin repeat domain-containing protein 49</fullName>
    </recommendedName>
</protein>